<evidence type="ECO:0000256" key="9">
    <source>
        <dbReference type="ARBA" id="ARBA00024202"/>
    </source>
</evidence>
<keyword evidence="3" id="KW-1003">Cell membrane</keyword>
<feature type="transmembrane region" description="Helical" evidence="10">
    <location>
        <begin position="154"/>
        <end position="179"/>
    </location>
</feature>
<comment type="caution">
    <text evidence="11">The sequence shown here is derived from an EMBL/GenBank/DDBJ whole genome shotgun (WGS) entry which is preliminary data.</text>
</comment>
<comment type="similarity">
    <text evidence="9">Belongs to the binding-protein-dependent transport system permease family. OppBC subfamily.</text>
</comment>
<dbReference type="InterPro" id="IPR050366">
    <property type="entry name" value="BP-dependent_transpt_permease"/>
</dbReference>
<dbReference type="Pfam" id="PF00528">
    <property type="entry name" value="BPD_transp_1"/>
    <property type="match status" value="1"/>
</dbReference>
<dbReference type="CDD" id="cd06261">
    <property type="entry name" value="TM_PBP2"/>
    <property type="match status" value="1"/>
</dbReference>
<gene>
    <name evidence="11" type="ORF">EDD62_0228</name>
</gene>
<dbReference type="InterPro" id="IPR000515">
    <property type="entry name" value="MetI-like"/>
</dbReference>
<accession>A0A3N5BIZ8</accession>
<dbReference type="PROSITE" id="PS50928">
    <property type="entry name" value="ABC_TM1"/>
    <property type="match status" value="1"/>
</dbReference>
<evidence type="ECO:0000256" key="10">
    <source>
        <dbReference type="RuleBase" id="RU363032"/>
    </source>
</evidence>
<organism evidence="11 12">
    <name type="scientific">Abyssicoccus albus</name>
    <dbReference type="NCBI Taxonomy" id="1817405"/>
    <lineage>
        <taxon>Bacteria</taxon>
        <taxon>Bacillati</taxon>
        <taxon>Bacillota</taxon>
        <taxon>Bacilli</taxon>
        <taxon>Bacillales</taxon>
        <taxon>Abyssicoccaceae</taxon>
    </lineage>
</organism>
<dbReference type="PANTHER" id="PTHR43386">
    <property type="entry name" value="OLIGOPEPTIDE TRANSPORT SYSTEM PERMEASE PROTEIN APPC"/>
    <property type="match status" value="1"/>
</dbReference>
<comment type="subcellular location">
    <subcellularLocation>
        <location evidence="1 10">Cell membrane</location>
        <topology evidence="1 10">Multi-pass membrane protein</topology>
    </subcellularLocation>
</comment>
<feature type="transmembrane region" description="Helical" evidence="10">
    <location>
        <begin position="191"/>
        <end position="209"/>
    </location>
</feature>
<feature type="transmembrane region" description="Helical" evidence="10">
    <location>
        <begin position="62"/>
        <end position="80"/>
    </location>
</feature>
<evidence type="ECO:0000256" key="6">
    <source>
        <dbReference type="ARBA" id="ARBA00022927"/>
    </source>
</evidence>
<sequence>MTREQDHTKKIDVNAADAHQELTSPIGSMAFAKQDSSQHEVIQRKSKNFWQDAAYQIYKNKLALAGLIVMILLGIMAWVGPMMNGHSFHAQNLDHKNLPPKVHALADIPFSPFDGLNKDGIDVYETRDIKEAYWFGTDNLGRDLWTRVWKGTQISVIIGLAASLIDLIIGVIYGSISGYVGGRVDTIMQRIVEILSSIPYLILVILLIVVMDAGLFTIIFALAVLGWLGMSRIVRGQFLKLKNEEFVMASRTLGASKSRLIFRHILPNTLGPIIVTLMFSIPGAIFSEAFLSFIGLGIPAPNASLGSLINDGRKVLLLHPYQLMIPSLVLSVLILSFYLFGDGLRDAFDPKMRD</sequence>
<dbReference type="EMBL" id="RKRK01000002">
    <property type="protein sequence ID" value="RPF57607.1"/>
    <property type="molecule type" value="Genomic_DNA"/>
</dbReference>
<accession>A0A1Q1G2W4</accession>
<feature type="transmembrane region" description="Helical" evidence="10">
    <location>
        <begin position="265"/>
        <end position="285"/>
    </location>
</feature>
<dbReference type="NCBIfam" id="NF045475">
    <property type="entry name" value="Opp3C"/>
    <property type="match status" value="1"/>
</dbReference>
<keyword evidence="12" id="KW-1185">Reference proteome</keyword>
<evidence type="ECO:0000256" key="2">
    <source>
        <dbReference type="ARBA" id="ARBA00022448"/>
    </source>
</evidence>
<dbReference type="OrthoDB" id="9797472at2"/>
<dbReference type="InterPro" id="IPR035906">
    <property type="entry name" value="MetI-like_sf"/>
</dbReference>
<protein>
    <submittedName>
        <fullName evidence="11">Oligopeptide transport system permease protein</fullName>
    </submittedName>
</protein>
<dbReference type="GO" id="GO:0015031">
    <property type="term" value="P:protein transport"/>
    <property type="evidence" value="ECO:0007669"/>
    <property type="project" value="UniProtKB-KW"/>
</dbReference>
<evidence type="ECO:0000256" key="5">
    <source>
        <dbReference type="ARBA" id="ARBA00022856"/>
    </source>
</evidence>
<feature type="transmembrane region" description="Helical" evidence="10">
    <location>
        <begin position="215"/>
        <end position="234"/>
    </location>
</feature>
<keyword evidence="8 10" id="KW-0472">Membrane</keyword>
<dbReference type="Pfam" id="PF12911">
    <property type="entry name" value="OppC_N"/>
    <property type="match status" value="1"/>
</dbReference>
<dbReference type="Gene3D" id="1.10.3720.10">
    <property type="entry name" value="MetI-like"/>
    <property type="match status" value="1"/>
</dbReference>
<keyword evidence="6" id="KW-0653">Protein transport</keyword>
<dbReference type="PANTHER" id="PTHR43386:SF24">
    <property type="entry name" value="OLIGOPEPTIDE TRANSPORT SYSTEM PERMEASE PROTEIN AMID"/>
    <property type="match status" value="1"/>
</dbReference>
<evidence type="ECO:0000256" key="4">
    <source>
        <dbReference type="ARBA" id="ARBA00022692"/>
    </source>
</evidence>
<dbReference type="STRING" id="1849491.BVH56_06455"/>
<keyword evidence="2 10" id="KW-0813">Transport</keyword>
<dbReference type="SUPFAM" id="SSF161098">
    <property type="entry name" value="MetI-like"/>
    <property type="match status" value="1"/>
</dbReference>
<keyword evidence="5" id="KW-0571">Peptide transport</keyword>
<dbReference type="GO" id="GO:0005886">
    <property type="term" value="C:plasma membrane"/>
    <property type="evidence" value="ECO:0007669"/>
    <property type="project" value="UniProtKB-SubCell"/>
</dbReference>
<proteinExistence type="inferred from homology"/>
<dbReference type="RefSeq" id="WP_077140656.1">
    <property type="nucleotide sequence ID" value="NZ_CBCSGK010000002.1"/>
</dbReference>
<feature type="transmembrane region" description="Helical" evidence="10">
    <location>
        <begin position="321"/>
        <end position="340"/>
    </location>
</feature>
<evidence type="ECO:0000256" key="7">
    <source>
        <dbReference type="ARBA" id="ARBA00022989"/>
    </source>
</evidence>
<evidence type="ECO:0000256" key="1">
    <source>
        <dbReference type="ARBA" id="ARBA00004651"/>
    </source>
</evidence>
<keyword evidence="7 10" id="KW-1133">Transmembrane helix</keyword>
<keyword evidence="4 10" id="KW-0812">Transmembrane</keyword>
<dbReference type="GO" id="GO:0015833">
    <property type="term" value="P:peptide transport"/>
    <property type="evidence" value="ECO:0007669"/>
    <property type="project" value="UniProtKB-KW"/>
</dbReference>
<dbReference type="GO" id="GO:0055085">
    <property type="term" value="P:transmembrane transport"/>
    <property type="evidence" value="ECO:0007669"/>
    <property type="project" value="InterPro"/>
</dbReference>
<evidence type="ECO:0000256" key="8">
    <source>
        <dbReference type="ARBA" id="ARBA00023136"/>
    </source>
</evidence>
<dbReference type="Proteomes" id="UP000277108">
    <property type="component" value="Unassembled WGS sequence"/>
</dbReference>
<dbReference type="InterPro" id="IPR025966">
    <property type="entry name" value="OppC_N"/>
</dbReference>
<reference evidence="11 12" key="1">
    <citation type="submission" date="2018-11" db="EMBL/GenBank/DDBJ databases">
        <title>Genomic Encyclopedia of Type Strains, Phase IV (KMG-IV): sequencing the most valuable type-strain genomes for metagenomic binning, comparative biology and taxonomic classification.</title>
        <authorList>
            <person name="Goeker M."/>
        </authorList>
    </citation>
    <scope>NUCLEOTIDE SEQUENCE [LARGE SCALE GENOMIC DNA]</scope>
    <source>
        <strain evidence="11 12">DSM 29158</strain>
    </source>
</reference>
<evidence type="ECO:0000313" key="12">
    <source>
        <dbReference type="Proteomes" id="UP000277108"/>
    </source>
</evidence>
<name>A0A1Q1G2W4_9BACL</name>
<evidence type="ECO:0000313" key="11">
    <source>
        <dbReference type="EMBL" id="RPF57607.1"/>
    </source>
</evidence>
<dbReference type="AlphaFoldDB" id="A0A1Q1G2W4"/>
<evidence type="ECO:0000256" key="3">
    <source>
        <dbReference type="ARBA" id="ARBA00022475"/>
    </source>
</evidence>